<evidence type="ECO:0000313" key="1">
    <source>
        <dbReference type="EMBL" id="GGC54818.1"/>
    </source>
</evidence>
<comment type="caution">
    <text evidence="1">The sequence shown here is derived from an EMBL/GenBank/DDBJ whole genome shotgun (WGS) entry which is preliminary data.</text>
</comment>
<proteinExistence type="predicted"/>
<evidence type="ECO:0000313" key="2">
    <source>
        <dbReference type="Proteomes" id="UP000636010"/>
    </source>
</evidence>
<dbReference type="RefSeq" id="WP_188467665.1">
    <property type="nucleotide sequence ID" value="NZ_BAABHU010000021.1"/>
</dbReference>
<gene>
    <name evidence="1" type="ORF">GCM10011506_45600</name>
</gene>
<dbReference type="EMBL" id="BMEC01000021">
    <property type="protein sequence ID" value="GGC54818.1"/>
    <property type="molecule type" value="Genomic_DNA"/>
</dbReference>
<keyword evidence="2" id="KW-1185">Reference proteome</keyword>
<organism evidence="1 2">
    <name type="scientific">Marivirga lumbricoides</name>
    <dbReference type="NCBI Taxonomy" id="1046115"/>
    <lineage>
        <taxon>Bacteria</taxon>
        <taxon>Pseudomonadati</taxon>
        <taxon>Bacteroidota</taxon>
        <taxon>Cytophagia</taxon>
        <taxon>Cytophagales</taxon>
        <taxon>Marivirgaceae</taxon>
        <taxon>Marivirga</taxon>
    </lineage>
</organism>
<evidence type="ECO:0008006" key="3">
    <source>
        <dbReference type="Google" id="ProtNLM"/>
    </source>
</evidence>
<dbReference type="InterPro" id="IPR018247">
    <property type="entry name" value="EF_Hand_1_Ca_BS"/>
</dbReference>
<accession>A0ABQ1N8W9</accession>
<name>A0ABQ1N8W9_9BACT</name>
<protein>
    <recommendedName>
        <fullName evidence="3">EF-hand domain-containing protein</fullName>
    </recommendedName>
</protein>
<dbReference type="Proteomes" id="UP000636010">
    <property type="component" value="Unassembled WGS sequence"/>
</dbReference>
<reference evidence="2" key="1">
    <citation type="journal article" date="2019" name="Int. J. Syst. Evol. Microbiol.">
        <title>The Global Catalogue of Microorganisms (GCM) 10K type strain sequencing project: providing services to taxonomists for standard genome sequencing and annotation.</title>
        <authorList>
            <consortium name="The Broad Institute Genomics Platform"/>
            <consortium name="The Broad Institute Genome Sequencing Center for Infectious Disease"/>
            <person name="Wu L."/>
            <person name="Ma J."/>
        </authorList>
    </citation>
    <scope>NUCLEOTIDE SEQUENCE [LARGE SCALE GENOMIC DNA]</scope>
    <source>
        <strain evidence="2">CGMCC 1.10832</strain>
    </source>
</reference>
<dbReference type="PROSITE" id="PS00018">
    <property type="entry name" value="EF_HAND_1"/>
    <property type="match status" value="1"/>
</dbReference>
<sequence length="242" mass="28022">MRKLIIIIAAITILSNCNNPNPKKINHEIKIDTVATEDDRMEDSTKVLVSELPIKFDSTNVLLHTIGLVELNKRGDYSKYSSASYSNSGIGNSYFNSDNFSGEFINIIFEDESGKRLLSKNKITIKKGIFLREIFEKTKSGYILYSVYDRDTNGDNKLDSDDIESLYISMLNGSDFTKITKELHELYDYRLIKGENKLYYRTLEDVDKDGKLTSNDQFHYYFLAFRKDGYSNNEYYPLEVFK</sequence>